<name>A0A8X6GWP5_TRICU</name>
<keyword evidence="4" id="KW-1185">Reference proteome</keyword>
<accession>A0A8X6GWP5</accession>
<evidence type="ECO:0000256" key="1">
    <source>
        <dbReference type="SAM" id="SignalP"/>
    </source>
</evidence>
<sequence>MFRAILMTVSLVERALSVKLFCENKGNSSAAVREFRRRKNLRRGPMPTKGIREIIKRFEEAGKLGIQPGRKRVIPGTC</sequence>
<proteinExistence type="predicted"/>
<dbReference type="Pfam" id="PF16087">
    <property type="entry name" value="DUF4817"/>
    <property type="match status" value="1"/>
</dbReference>
<feature type="chain" id="PRO_5036483548" description="DUF4817 domain-containing protein" evidence="1">
    <location>
        <begin position="18"/>
        <end position="78"/>
    </location>
</feature>
<comment type="caution">
    <text evidence="3">The sequence shown here is derived from an EMBL/GenBank/DDBJ whole genome shotgun (WGS) entry which is preliminary data.</text>
</comment>
<organism evidence="3 4">
    <name type="scientific">Trichonephila clavata</name>
    <name type="common">Joro spider</name>
    <name type="synonym">Nephila clavata</name>
    <dbReference type="NCBI Taxonomy" id="2740835"/>
    <lineage>
        <taxon>Eukaryota</taxon>
        <taxon>Metazoa</taxon>
        <taxon>Ecdysozoa</taxon>
        <taxon>Arthropoda</taxon>
        <taxon>Chelicerata</taxon>
        <taxon>Arachnida</taxon>
        <taxon>Araneae</taxon>
        <taxon>Araneomorphae</taxon>
        <taxon>Entelegynae</taxon>
        <taxon>Araneoidea</taxon>
        <taxon>Nephilidae</taxon>
        <taxon>Trichonephila</taxon>
    </lineage>
</organism>
<dbReference type="Proteomes" id="UP000887116">
    <property type="component" value="Unassembled WGS sequence"/>
</dbReference>
<feature type="signal peptide" evidence="1">
    <location>
        <begin position="1"/>
        <end position="17"/>
    </location>
</feature>
<gene>
    <name evidence="3" type="ORF">TNCT_585711</name>
</gene>
<dbReference type="OrthoDB" id="6430321at2759"/>
<protein>
    <recommendedName>
        <fullName evidence="2">DUF4817 domain-containing protein</fullName>
    </recommendedName>
</protein>
<dbReference type="AlphaFoldDB" id="A0A8X6GWP5"/>
<evidence type="ECO:0000313" key="3">
    <source>
        <dbReference type="EMBL" id="GFR12617.1"/>
    </source>
</evidence>
<dbReference type="InterPro" id="IPR032135">
    <property type="entry name" value="DUF4817"/>
</dbReference>
<reference evidence="3" key="1">
    <citation type="submission" date="2020-07" db="EMBL/GenBank/DDBJ databases">
        <title>Multicomponent nature underlies the extraordinary mechanical properties of spider dragline silk.</title>
        <authorList>
            <person name="Kono N."/>
            <person name="Nakamura H."/>
            <person name="Mori M."/>
            <person name="Yoshida Y."/>
            <person name="Ohtoshi R."/>
            <person name="Malay A.D."/>
            <person name="Moran D.A.P."/>
            <person name="Tomita M."/>
            <person name="Numata K."/>
            <person name="Arakawa K."/>
        </authorList>
    </citation>
    <scope>NUCLEOTIDE SEQUENCE</scope>
</reference>
<evidence type="ECO:0000313" key="4">
    <source>
        <dbReference type="Proteomes" id="UP000887116"/>
    </source>
</evidence>
<dbReference type="EMBL" id="BMAO01016997">
    <property type="protein sequence ID" value="GFR12617.1"/>
    <property type="molecule type" value="Genomic_DNA"/>
</dbReference>
<feature type="domain" description="DUF4817" evidence="2">
    <location>
        <begin position="10"/>
        <end position="64"/>
    </location>
</feature>
<keyword evidence="1" id="KW-0732">Signal</keyword>
<evidence type="ECO:0000259" key="2">
    <source>
        <dbReference type="Pfam" id="PF16087"/>
    </source>
</evidence>